<comment type="caution">
    <text evidence="1">The sequence shown here is derived from an EMBL/GenBank/DDBJ whole genome shotgun (WGS) entry which is preliminary data.</text>
</comment>
<name>A0AA94JH30_9PSED</name>
<accession>A0AA94JH30</accession>
<organism evidence="1 2">
    <name type="scientific">Pseudomonas koreensis</name>
    <dbReference type="NCBI Taxonomy" id="198620"/>
    <lineage>
        <taxon>Bacteria</taxon>
        <taxon>Pseudomonadati</taxon>
        <taxon>Pseudomonadota</taxon>
        <taxon>Gammaproteobacteria</taxon>
        <taxon>Pseudomonadales</taxon>
        <taxon>Pseudomonadaceae</taxon>
        <taxon>Pseudomonas</taxon>
    </lineage>
</organism>
<evidence type="ECO:0000313" key="2">
    <source>
        <dbReference type="Proteomes" id="UP000288002"/>
    </source>
</evidence>
<dbReference type="Proteomes" id="UP000288002">
    <property type="component" value="Unassembled WGS sequence"/>
</dbReference>
<reference evidence="1 2" key="1">
    <citation type="submission" date="2016-10" db="EMBL/GenBank/DDBJ databases">
        <title>Search of new enzymes for the oxidation of sulfur compounds.</title>
        <authorList>
            <person name="Novo A."/>
            <person name="Moreira I.S."/>
            <person name="Castro P.M."/>
        </authorList>
    </citation>
    <scope>NUCLEOTIDE SEQUENCE [LARGE SCALE GENOMIC DNA]</scope>
    <source>
        <strain evidence="1 2">A9</strain>
    </source>
</reference>
<protein>
    <submittedName>
        <fullName evidence="1">Uncharacterized protein</fullName>
    </submittedName>
</protein>
<dbReference type="AlphaFoldDB" id="A0AA94JH30"/>
<gene>
    <name evidence="1" type="ORF">A9HBioS_4014</name>
</gene>
<sequence length="77" mass="9001">MSLSQYPLGTIPIDEKLLQLLHAIDSARIAWKTTVNQINAACDDVWLARMWEVEKLEGHYRACQDQLFFYLKQLVHI</sequence>
<dbReference type="EMBL" id="MKWS01000014">
    <property type="protein sequence ID" value="RVD76050.1"/>
    <property type="molecule type" value="Genomic_DNA"/>
</dbReference>
<evidence type="ECO:0000313" key="1">
    <source>
        <dbReference type="EMBL" id="RVD76050.1"/>
    </source>
</evidence>
<proteinExistence type="predicted"/>